<protein>
    <submittedName>
        <fullName evidence="3">Flavodoxin family protein</fullName>
    </submittedName>
</protein>
<dbReference type="AlphaFoldDB" id="A0A7W3Z8J4"/>
<dbReference type="PROSITE" id="PS50902">
    <property type="entry name" value="FLAVODOXIN_LIKE"/>
    <property type="match status" value="1"/>
</dbReference>
<keyword evidence="4" id="KW-1185">Reference proteome</keyword>
<dbReference type="GO" id="GO:0010181">
    <property type="term" value="F:FMN binding"/>
    <property type="evidence" value="ECO:0007669"/>
    <property type="project" value="InterPro"/>
</dbReference>
<dbReference type="Gene3D" id="3.40.50.360">
    <property type="match status" value="1"/>
</dbReference>
<dbReference type="SUPFAM" id="SSF52218">
    <property type="entry name" value="Flavoproteins"/>
    <property type="match status" value="1"/>
</dbReference>
<dbReference type="Pfam" id="PF00258">
    <property type="entry name" value="Flavodoxin_1"/>
    <property type="match status" value="1"/>
</dbReference>
<dbReference type="InterPro" id="IPR029039">
    <property type="entry name" value="Flavoprotein-like_sf"/>
</dbReference>
<accession>A0A7W3Z8J4</accession>
<evidence type="ECO:0000313" key="3">
    <source>
        <dbReference type="EMBL" id="MBB1152265.1"/>
    </source>
</evidence>
<sequence length="171" mass="18189">MRAIVVYESMFGTTEEVARAVADGLDCADLFPVDGAPRKLDGYDLLVVGAPTHAHGLSRRSTRKAAAAQSTEGTRTREPGMREWLGGFGVLPPAMDTAVFDTRLGKPRWLTGSAAHSAAKLLRGLGHPPAAPEASFVVEVEGDETKLASGEAERARAWGAGLRSRRQPIPE</sequence>
<organism evidence="3 4">
    <name type="scientific">Amycolatopsis dendrobii</name>
    <dbReference type="NCBI Taxonomy" id="2760662"/>
    <lineage>
        <taxon>Bacteria</taxon>
        <taxon>Bacillati</taxon>
        <taxon>Actinomycetota</taxon>
        <taxon>Actinomycetes</taxon>
        <taxon>Pseudonocardiales</taxon>
        <taxon>Pseudonocardiaceae</taxon>
        <taxon>Amycolatopsis</taxon>
    </lineage>
</organism>
<feature type="domain" description="Flavodoxin-like" evidence="2">
    <location>
        <begin position="3"/>
        <end position="163"/>
    </location>
</feature>
<comment type="caution">
    <text evidence="3">The sequence shown here is derived from an EMBL/GenBank/DDBJ whole genome shotgun (WGS) entry which is preliminary data.</text>
</comment>
<name>A0A7W3Z8J4_9PSEU</name>
<dbReference type="EMBL" id="JACGZW010000001">
    <property type="protein sequence ID" value="MBB1152265.1"/>
    <property type="molecule type" value="Genomic_DNA"/>
</dbReference>
<proteinExistence type="predicted"/>
<dbReference type="GO" id="GO:0009055">
    <property type="term" value="F:electron transfer activity"/>
    <property type="evidence" value="ECO:0007669"/>
    <property type="project" value="InterPro"/>
</dbReference>
<gene>
    <name evidence="3" type="ORF">H4281_03905</name>
</gene>
<dbReference type="Proteomes" id="UP000526734">
    <property type="component" value="Unassembled WGS sequence"/>
</dbReference>
<evidence type="ECO:0000259" key="2">
    <source>
        <dbReference type="PROSITE" id="PS50902"/>
    </source>
</evidence>
<dbReference type="RefSeq" id="WP_182889466.1">
    <property type="nucleotide sequence ID" value="NZ_JACGZW010000001.1"/>
</dbReference>
<dbReference type="PROSITE" id="PS00201">
    <property type="entry name" value="FLAVODOXIN"/>
    <property type="match status" value="1"/>
</dbReference>
<evidence type="ECO:0000256" key="1">
    <source>
        <dbReference type="SAM" id="MobiDB-lite"/>
    </source>
</evidence>
<dbReference type="InterPro" id="IPR001226">
    <property type="entry name" value="Flavodoxin_CS"/>
</dbReference>
<reference evidence="3 4" key="1">
    <citation type="submission" date="2020-08" db="EMBL/GenBank/DDBJ databases">
        <title>Amycolatopsis sp. nov. DR6-1 isolated from Dendrobium heterocarpum.</title>
        <authorList>
            <person name="Tedsree N."/>
            <person name="Kuncharoen N."/>
            <person name="Likhitwitayawuid K."/>
            <person name="Tanasupawat S."/>
        </authorList>
    </citation>
    <scope>NUCLEOTIDE SEQUENCE [LARGE SCALE GENOMIC DNA]</scope>
    <source>
        <strain evidence="3 4">DR6-1</strain>
    </source>
</reference>
<evidence type="ECO:0000313" key="4">
    <source>
        <dbReference type="Proteomes" id="UP000526734"/>
    </source>
</evidence>
<feature type="region of interest" description="Disordered" evidence="1">
    <location>
        <begin position="57"/>
        <end position="79"/>
    </location>
</feature>
<dbReference type="InterPro" id="IPR008254">
    <property type="entry name" value="Flavodoxin/NO_synth"/>
</dbReference>